<evidence type="ECO:0000313" key="1">
    <source>
        <dbReference type="EMBL" id="MDW6002840.1"/>
    </source>
</evidence>
<gene>
    <name evidence="1" type="ORF">SBX37_08205</name>
</gene>
<dbReference type="EMBL" id="JAWRCO010000001">
    <property type="protein sequence ID" value="MDW6002840.1"/>
    <property type="molecule type" value="Genomic_DNA"/>
</dbReference>
<sequence>MAVFFTGTFFYPVSIHYLILSGSHTKGSWVNDPVNGLADLLMDSGELDMMSQLP</sequence>
<name>A0ABU4I4H6_9VIBR</name>
<proteinExistence type="predicted"/>
<dbReference type="Proteomes" id="UP001283366">
    <property type="component" value="Unassembled WGS sequence"/>
</dbReference>
<protein>
    <submittedName>
        <fullName evidence="1">Uncharacterized protein</fullName>
    </submittedName>
</protein>
<keyword evidence="2" id="KW-1185">Reference proteome</keyword>
<accession>A0ABU4I4H6</accession>
<comment type="caution">
    <text evidence="1">The sequence shown here is derived from an EMBL/GenBank/DDBJ whole genome shotgun (WGS) entry which is preliminary data.</text>
</comment>
<dbReference type="RefSeq" id="WP_159457464.1">
    <property type="nucleotide sequence ID" value="NZ_AP024883.1"/>
</dbReference>
<evidence type="ECO:0000313" key="2">
    <source>
        <dbReference type="Proteomes" id="UP001283366"/>
    </source>
</evidence>
<organism evidence="1 2">
    <name type="scientific">Vibrio mangrovi</name>
    <dbReference type="NCBI Taxonomy" id="474394"/>
    <lineage>
        <taxon>Bacteria</taxon>
        <taxon>Pseudomonadati</taxon>
        <taxon>Pseudomonadota</taxon>
        <taxon>Gammaproteobacteria</taxon>
        <taxon>Vibrionales</taxon>
        <taxon>Vibrionaceae</taxon>
        <taxon>Vibrio</taxon>
    </lineage>
</organism>
<reference evidence="1 2" key="1">
    <citation type="submission" date="2023-11" db="EMBL/GenBank/DDBJ databases">
        <title>Plant-associative lifestyle of Vibrio porteresiae and its evolutionary dynamics.</title>
        <authorList>
            <person name="Rameshkumar N."/>
            <person name="Kirti K."/>
        </authorList>
    </citation>
    <scope>NUCLEOTIDE SEQUENCE [LARGE SCALE GENOMIC DNA]</scope>
    <source>
        <strain evidence="1 2">MSSRF38</strain>
    </source>
</reference>